<evidence type="ECO:0000313" key="3">
    <source>
        <dbReference type="EMBL" id="TCZ64038.1"/>
    </source>
</evidence>
<comment type="function">
    <text evidence="2">Antitoxin component of a type II toxin-antitoxin (TA) system.</text>
</comment>
<organism evidence="3 4">
    <name type="scientific">Roseicella aquatilis</name>
    <dbReference type="NCBI Taxonomy" id="2527868"/>
    <lineage>
        <taxon>Bacteria</taxon>
        <taxon>Pseudomonadati</taxon>
        <taxon>Pseudomonadota</taxon>
        <taxon>Alphaproteobacteria</taxon>
        <taxon>Acetobacterales</taxon>
        <taxon>Roseomonadaceae</taxon>
        <taxon>Roseicella</taxon>
    </lineage>
</organism>
<dbReference type="EMBL" id="SKBM01000006">
    <property type="protein sequence ID" value="TCZ64038.1"/>
    <property type="molecule type" value="Genomic_DNA"/>
</dbReference>
<comment type="caution">
    <text evidence="3">The sequence shown here is derived from an EMBL/GenBank/DDBJ whole genome shotgun (WGS) entry which is preliminary data.</text>
</comment>
<dbReference type="OrthoDB" id="9800503at2"/>
<evidence type="ECO:0000256" key="1">
    <source>
        <dbReference type="ARBA" id="ARBA00009981"/>
    </source>
</evidence>
<dbReference type="SUPFAM" id="SSF143120">
    <property type="entry name" value="YefM-like"/>
    <property type="match status" value="1"/>
</dbReference>
<dbReference type="InterPro" id="IPR036165">
    <property type="entry name" value="YefM-like_sf"/>
</dbReference>
<comment type="similarity">
    <text evidence="1 2">Belongs to the phD/YefM antitoxin family.</text>
</comment>
<sequence length="92" mass="10050">MADTVTIHAAKTHLSALVARAEAGEEIVIARGDKPVAKLVPLNPPAPEPVRRRTFGCMRGLIEVGDEALDDWTEEELTEWEEGHPGDPLRSL</sequence>
<accession>A0A4R4DRN5</accession>
<dbReference type="InterPro" id="IPR006442">
    <property type="entry name" value="Antitoxin_Phd/YefM"/>
</dbReference>
<evidence type="ECO:0000256" key="2">
    <source>
        <dbReference type="RuleBase" id="RU362080"/>
    </source>
</evidence>
<dbReference type="Gene3D" id="3.40.1620.10">
    <property type="entry name" value="YefM-like domain"/>
    <property type="match status" value="1"/>
</dbReference>
<dbReference type="PANTHER" id="PTHR35377">
    <property type="entry name" value="ANTITOXIN VAPB49-RELATED-RELATED"/>
    <property type="match status" value="1"/>
</dbReference>
<evidence type="ECO:0000313" key="4">
    <source>
        <dbReference type="Proteomes" id="UP000295023"/>
    </source>
</evidence>
<dbReference type="Proteomes" id="UP000295023">
    <property type="component" value="Unassembled WGS sequence"/>
</dbReference>
<keyword evidence="4" id="KW-1185">Reference proteome</keyword>
<dbReference type="InterPro" id="IPR051416">
    <property type="entry name" value="phD-YefM_TA_antitoxins"/>
</dbReference>
<reference evidence="3 4" key="1">
    <citation type="submission" date="2019-03" db="EMBL/GenBank/DDBJ databases">
        <title>Paracraurococcus aquatilis NE82 genome sequence.</title>
        <authorList>
            <person name="Zhao Y."/>
            <person name="Du Z."/>
        </authorList>
    </citation>
    <scope>NUCLEOTIDE SEQUENCE [LARGE SCALE GENOMIC DNA]</scope>
    <source>
        <strain evidence="3 4">NE82</strain>
    </source>
</reference>
<name>A0A4R4DRN5_9PROT</name>
<protein>
    <recommendedName>
        <fullName evidence="2">Antitoxin</fullName>
    </recommendedName>
</protein>
<dbReference type="RefSeq" id="WP_132287101.1">
    <property type="nucleotide sequence ID" value="NZ_SKBM01000006.1"/>
</dbReference>
<dbReference type="AlphaFoldDB" id="A0A4R4DRN5"/>
<proteinExistence type="inferred from homology"/>
<dbReference type="Pfam" id="PF02604">
    <property type="entry name" value="PhdYeFM_antitox"/>
    <property type="match status" value="1"/>
</dbReference>
<dbReference type="NCBIfam" id="TIGR01552">
    <property type="entry name" value="phd_fam"/>
    <property type="match status" value="1"/>
</dbReference>
<gene>
    <name evidence="3" type="ORF">EXY23_08700</name>
</gene>